<reference evidence="1 2" key="1">
    <citation type="submission" date="2018-02" db="EMBL/GenBank/DDBJ databases">
        <title>The genomes of Aspergillus section Nigri reveals drivers in fungal speciation.</title>
        <authorList>
            <consortium name="DOE Joint Genome Institute"/>
            <person name="Vesth T.C."/>
            <person name="Nybo J."/>
            <person name="Theobald S."/>
            <person name="Brandl J."/>
            <person name="Frisvad J.C."/>
            <person name="Nielsen K.F."/>
            <person name="Lyhne E.K."/>
            <person name="Kogle M.E."/>
            <person name="Kuo A."/>
            <person name="Riley R."/>
            <person name="Clum A."/>
            <person name="Nolan M."/>
            <person name="Lipzen A."/>
            <person name="Salamov A."/>
            <person name="Henrissat B."/>
            <person name="Wiebenga A."/>
            <person name="De vries R.P."/>
            <person name="Grigoriev I.V."/>
            <person name="Mortensen U.H."/>
            <person name="Andersen M.R."/>
            <person name="Baker S.E."/>
        </authorList>
    </citation>
    <scope>NUCLEOTIDE SEQUENCE [LARGE SCALE GENOMIC DNA]</scope>
    <source>
        <strain evidence="1 2">CBS 114.80</strain>
    </source>
</reference>
<organism evidence="1 2">
    <name type="scientific">Aspergillus indologenus CBS 114.80</name>
    <dbReference type="NCBI Taxonomy" id="1450541"/>
    <lineage>
        <taxon>Eukaryota</taxon>
        <taxon>Fungi</taxon>
        <taxon>Dikarya</taxon>
        <taxon>Ascomycota</taxon>
        <taxon>Pezizomycotina</taxon>
        <taxon>Eurotiomycetes</taxon>
        <taxon>Eurotiomycetidae</taxon>
        <taxon>Eurotiales</taxon>
        <taxon>Aspergillaceae</taxon>
        <taxon>Aspergillus</taxon>
        <taxon>Aspergillus subgen. Circumdati</taxon>
    </lineage>
</organism>
<dbReference type="Proteomes" id="UP000248817">
    <property type="component" value="Unassembled WGS sequence"/>
</dbReference>
<dbReference type="EMBL" id="KZ825564">
    <property type="protein sequence ID" value="PYI27714.1"/>
    <property type="molecule type" value="Genomic_DNA"/>
</dbReference>
<evidence type="ECO:0000313" key="2">
    <source>
        <dbReference type="Proteomes" id="UP000248817"/>
    </source>
</evidence>
<evidence type="ECO:0000313" key="1">
    <source>
        <dbReference type="EMBL" id="PYI27714.1"/>
    </source>
</evidence>
<dbReference type="AlphaFoldDB" id="A0A2V5I065"/>
<proteinExistence type="predicted"/>
<sequence>MQTTPYAAVFYGYWLNLCSSWTLIVRIPLLTIPVSSTTQQMYGTPCHFSPNPLKTHCAGASATV</sequence>
<keyword evidence="2" id="KW-1185">Reference proteome</keyword>
<name>A0A2V5I065_9EURO</name>
<accession>A0A2V5I065</accession>
<protein>
    <submittedName>
        <fullName evidence="1">Uncharacterized protein</fullName>
    </submittedName>
</protein>
<gene>
    <name evidence="1" type="ORF">BP00DRAFT_14595</name>
</gene>